<feature type="compositionally biased region" description="Low complexity" evidence="2">
    <location>
        <begin position="220"/>
        <end position="230"/>
    </location>
</feature>
<dbReference type="Pfam" id="PF01627">
    <property type="entry name" value="Hpt"/>
    <property type="match status" value="1"/>
</dbReference>
<dbReference type="PROSITE" id="PS50894">
    <property type="entry name" value="HPT"/>
    <property type="match status" value="1"/>
</dbReference>
<reference evidence="4 5" key="1">
    <citation type="submission" date="2023-11" db="EMBL/GenBank/DDBJ databases">
        <title>Dfirmibasis_genome.</title>
        <authorList>
            <person name="Edelbroek B."/>
            <person name="Kjellin J."/>
            <person name="Jerlstrom-Hultqvist J."/>
            <person name="Soderbom F."/>
        </authorList>
    </citation>
    <scope>NUCLEOTIDE SEQUENCE [LARGE SCALE GENOMIC DNA]</scope>
    <source>
        <strain evidence="4 5">TNS-C-14</strain>
    </source>
</reference>
<sequence length="255" mass="28322">MISDYEGPTPTERFDQGILFDYSEGEKEFTFELLESYISSVNEHLPELLKSFETKDIKAAVLHSHDIKGSSSYIGCEAVRYLSGKIEAYCKNEELEKAESFYPELKKEVDEVFKILSDFMNNWDKNNGGDGDSGGDDTDKNESSETNNGSDENNDSSTSNNNNNNNNNNNTENNKSTDECQNDRSKSPAPQQTTLKPAAIETPKTASDKIATETPTSLVNNINNNNINNNSKNENGLDSKQPQTSSNSQTKIQTK</sequence>
<dbReference type="AlphaFoldDB" id="A0AAN7U5J6"/>
<gene>
    <name evidence="4" type="ORF">RB653_001733</name>
</gene>
<evidence type="ECO:0000313" key="4">
    <source>
        <dbReference type="EMBL" id="KAK5581696.1"/>
    </source>
</evidence>
<dbReference type="GO" id="GO:0005634">
    <property type="term" value="C:nucleus"/>
    <property type="evidence" value="ECO:0007669"/>
    <property type="project" value="TreeGrafter"/>
</dbReference>
<accession>A0AAN7U5J6</accession>
<dbReference type="GO" id="GO:0000160">
    <property type="term" value="P:phosphorelay signal transduction system"/>
    <property type="evidence" value="ECO:0007669"/>
    <property type="project" value="InterPro"/>
</dbReference>
<proteinExistence type="predicted"/>
<dbReference type="GO" id="GO:0005737">
    <property type="term" value="C:cytoplasm"/>
    <property type="evidence" value="ECO:0007669"/>
    <property type="project" value="TreeGrafter"/>
</dbReference>
<dbReference type="GO" id="GO:0009927">
    <property type="term" value="F:histidine phosphotransfer kinase activity"/>
    <property type="evidence" value="ECO:0007669"/>
    <property type="project" value="InterPro"/>
</dbReference>
<evidence type="ECO:0000256" key="1">
    <source>
        <dbReference type="PROSITE-ProRule" id="PRU00110"/>
    </source>
</evidence>
<feature type="compositionally biased region" description="Polar residues" evidence="2">
    <location>
        <begin position="231"/>
        <end position="255"/>
    </location>
</feature>
<feature type="domain" description="HPt" evidence="3">
    <location>
        <begin position="26"/>
        <end position="123"/>
    </location>
</feature>
<keyword evidence="5" id="KW-1185">Reference proteome</keyword>
<dbReference type="PANTHER" id="PTHR28242:SF52">
    <property type="entry name" value="PHOSPHORELAY INTERMEDIATE PROTEIN YPD1"/>
    <property type="match status" value="1"/>
</dbReference>
<organism evidence="4 5">
    <name type="scientific">Dictyostelium firmibasis</name>
    <dbReference type="NCBI Taxonomy" id="79012"/>
    <lineage>
        <taxon>Eukaryota</taxon>
        <taxon>Amoebozoa</taxon>
        <taxon>Evosea</taxon>
        <taxon>Eumycetozoa</taxon>
        <taxon>Dictyostelia</taxon>
        <taxon>Dictyosteliales</taxon>
        <taxon>Dictyosteliaceae</taxon>
        <taxon>Dictyostelium</taxon>
    </lineage>
</organism>
<feature type="region of interest" description="Disordered" evidence="2">
    <location>
        <begin position="123"/>
        <end position="255"/>
    </location>
</feature>
<dbReference type="EMBL" id="JAVFKY010000002">
    <property type="protein sequence ID" value="KAK5581696.1"/>
    <property type="molecule type" value="Genomic_DNA"/>
</dbReference>
<dbReference type="InterPro" id="IPR008207">
    <property type="entry name" value="Sig_transdc_His_kin_Hpt_dom"/>
</dbReference>
<evidence type="ECO:0000259" key="3">
    <source>
        <dbReference type="PROSITE" id="PS50894"/>
    </source>
</evidence>
<feature type="modified residue" description="Phosphohistidine" evidence="1">
    <location>
        <position position="65"/>
    </location>
</feature>
<dbReference type="InterPro" id="IPR036641">
    <property type="entry name" value="HPT_dom_sf"/>
</dbReference>
<protein>
    <recommendedName>
        <fullName evidence="3">HPt domain-containing protein</fullName>
    </recommendedName>
</protein>
<dbReference type="SUPFAM" id="SSF47226">
    <property type="entry name" value="Histidine-containing phosphotransfer domain, HPT domain"/>
    <property type="match status" value="1"/>
</dbReference>
<dbReference type="FunFam" id="1.20.120.160:FF:000015">
    <property type="entry name" value="Hybrid sensor kinase RscS"/>
    <property type="match status" value="1"/>
</dbReference>
<dbReference type="Gene3D" id="1.20.120.160">
    <property type="entry name" value="HPT domain"/>
    <property type="match status" value="1"/>
</dbReference>
<feature type="compositionally biased region" description="Low complexity" evidence="2">
    <location>
        <begin position="144"/>
        <end position="174"/>
    </location>
</feature>
<dbReference type="Proteomes" id="UP001344447">
    <property type="component" value="Unassembled WGS sequence"/>
</dbReference>
<comment type="caution">
    <text evidence="4">The sequence shown here is derived from an EMBL/GenBank/DDBJ whole genome shotgun (WGS) entry which is preliminary data.</text>
</comment>
<keyword evidence="1" id="KW-0597">Phosphoprotein</keyword>
<feature type="compositionally biased region" description="Basic and acidic residues" evidence="2">
    <location>
        <begin position="175"/>
        <end position="186"/>
    </location>
</feature>
<dbReference type="PANTHER" id="PTHR28242">
    <property type="entry name" value="PHOSPHORELAY INTERMEDIATE PROTEIN YPD1"/>
    <property type="match status" value="1"/>
</dbReference>
<evidence type="ECO:0000256" key="2">
    <source>
        <dbReference type="SAM" id="MobiDB-lite"/>
    </source>
</evidence>
<dbReference type="GO" id="GO:0043424">
    <property type="term" value="F:protein histidine kinase binding"/>
    <property type="evidence" value="ECO:0007669"/>
    <property type="project" value="InterPro"/>
</dbReference>
<name>A0AAN7U5J6_9MYCE</name>
<dbReference type="InterPro" id="IPR045871">
    <property type="entry name" value="AHP1-5/YPD1"/>
</dbReference>
<evidence type="ECO:0000313" key="5">
    <source>
        <dbReference type="Proteomes" id="UP001344447"/>
    </source>
</evidence>